<reference evidence="1 2" key="1">
    <citation type="submission" date="2017-07" db="EMBL/GenBank/DDBJ databases">
        <title>Phylogenetic study on the rhizospheric bacterium Ochrobactrum sp. A44.</title>
        <authorList>
            <person name="Krzyzanowska D.M."/>
            <person name="Ossowicki A."/>
            <person name="Rajewska M."/>
            <person name="Maciag T."/>
            <person name="Kaczynski Z."/>
            <person name="Czerwicka M."/>
            <person name="Jafra S."/>
        </authorList>
    </citation>
    <scope>NUCLEOTIDE SEQUENCE [LARGE SCALE GENOMIC DNA]</scope>
    <source>
        <strain evidence="1 2">A44</strain>
        <plasmid evidence="1 2">unnamed1</plasmid>
    </source>
</reference>
<gene>
    <name evidence="1" type="ORF">CES85_2947</name>
</gene>
<evidence type="ECO:0000313" key="2">
    <source>
        <dbReference type="Proteomes" id="UP000215256"/>
    </source>
</evidence>
<evidence type="ECO:0000313" key="1">
    <source>
        <dbReference type="EMBL" id="ASV88011.1"/>
    </source>
</evidence>
<dbReference type="Proteomes" id="UP000215256">
    <property type="component" value="Plasmid unnamed1"/>
</dbReference>
<dbReference type="EMBL" id="CP022605">
    <property type="protein sequence ID" value="ASV88011.1"/>
    <property type="molecule type" value="Genomic_DNA"/>
</dbReference>
<sequence>MAFALKPPFGTVSAVPSPSILPAQPGWFSWGRLSIAK</sequence>
<protein>
    <submittedName>
        <fullName evidence="1">Uncharacterized protein</fullName>
    </submittedName>
</protein>
<proteinExistence type="predicted"/>
<dbReference type="AlphaFoldDB" id="A0A248UNN6"/>
<keyword evidence="1" id="KW-0614">Plasmid</keyword>
<name>A0A248UNN6_9HYPH</name>
<organism evidence="1 2">
    <name type="scientific">Ochrobactrum quorumnocens</name>
    <dbReference type="NCBI Taxonomy" id="271865"/>
    <lineage>
        <taxon>Bacteria</taxon>
        <taxon>Pseudomonadati</taxon>
        <taxon>Pseudomonadota</taxon>
        <taxon>Alphaproteobacteria</taxon>
        <taxon>Hyphomicrobiales</taxon>
        <taxon>Brucellaceae</taxon>
        <taxon>Brucella/Ochrobactrum group</taxon>
        <taxon>Ochrobactrum</taxon>
    </lineage>
</organism>
<geneLocation type="plasmid" evidence="1 2">
    <name>unnamed1</name>
</geneLocation>
<dbReference type="KEGG" id="och:CES85_2947"/>
<accession>A0A248UNN6</accession>